<keyword evidence="2" id="KW-1185">Reference proteome</keyword>
<reference evidence="1 2" key="1">
    <citation type="submission" date="2015-09" db="EMBL/GenBank/DDBJ databases">
        <title>Draft genome sequence of Kouleothrix aurantiaca JCM 19913.</title>
        <authorList>
            <person name="Hemp J."/>
        </authorList>
    </citation>
    <scope>NUCLEOTIDE SEQUENCE [LARGE SCALE GENOMIC DNA]</scope>
    <source>
        <strain evidence="1 2">COM-B</strain>
    </source>
</reference>
<gene>
    <name evidence="1" type="ORF">SE17_22455</name>
</gene>
<name>A0A0P9DE75_9CHLR</name>
<dbReference type="PATRIC" id="fig|186479.3.peg.106"/>
<dbReference type="Proteomes" id="UP000050509">
    <property type="component" value="Unassembled WGS sequence"/>
</dbReference>
<accession>A0A0P9DE75</accession>
<dbReference type="EMBL" id="LJCR01001012">
    <property type="protein sequence ID" value="KPV51224.1"/>
    <property type="molecule type" value="Genomic_DNA"/>
</dbReference>
<evidence type="ECO:0000313" key="1">
    <source>
        <dbReference type="EMBL" id="KPV51224.1"/>
    </source>
</evidence>
<organism evidence="1 2">
    <name type="scientific">Kouleothrix aurantiaca</name>
    <dbReference type="NCBI Taxonomy" id="186479"/>
    <lineage>
        <taxon>Bacteria</taxon>
        <taxon>Bacillati</taxon>
        <taxon>Chloroflexota</taxon>
        <taxon>Chloroflexia</taxon>
        <taxon>Chloroflexales</taxon>
        <taxon>Roseiflexineae</taxon>
        <taxon>Roseiflexaceae</taxon>
        <taxon>Kouleothrix</taxon>
    </lineage>
</organism>
<sequence length="144" mass="16353">MGLTDRMLIGAIANNPAAFEGTGEYRCCRACETIYFTSAKKPDATHDSHDWFALPSLNPDNSKVLERAFQRFIKRWTPERQDQLELFASRKGWDMAMELKYGGGALEESEVAEWQEIINGRLDQLLRQAREQLQNSAPAVSAEE</sequence>
<protein>
    <submittedName>
        <fullName evidence="1">Uncharacterized protein</fullName>
    </submittedName>
</protein>
<comment type="caution">
    <text evidence="1">The sequence shown here is derived from an EMBL/GenBank/DDBJ whole genome shotgun (WGS) entry which is preliminary data.</text>
</comment>
<evidence type="ECO:0000313" key="2">
    <source>
        <dbReference type="Proteomes" id="UP000050509"/>
    </source>
</evidence>
<dbReference type="AlphaFoldDB" id="A0A0P9DE75"/>
<proteinExistence type="predicted"/>